<organism evidence="1 2">
    <name type="scientific">Ascobolus immersus RN42</name>
    <dbReference type="NCBI Taxonomy" id="1160509"/>
    <lineage>
        <taxon>Eukaryota</taxon>
        <taxon>Fungi</taxon>
        <taxon>Dikarya</taxon>
        <taxon>Ascomycota</taxon>
        <taxon>Pezizomycotina</taxon>
        <taxon>Pezizomycetes</taxon>
        <taxon>Pezizales</taxon>
        <taxon>Ascobolaceae</taxon>
        <taxon>Ascobolus</taxon>
    </lineage>
</organism>
<proteinExistence type="predicted"/>
<dbReference type="Proteomes" id="UP000275078">
    <property type="component" value="Unassembled WGS sequence"/>
</dbReference>
<accession>A0A3N4HTM9</accession>
<sequence length="511" mass="58705">MTHPNIPVEIYLEILSYLYHDCPAICGEIAQHSNELLASCGDAKAQRVALWALCLTSRWFNQLATPFLYRSITPDIVSIPYLLRTLQERPELGEFTKSIGLYATGNFLNIDARLRIENLKGREEHYKYLRTCYSPVIASIEDLAEGEIVARKAAHAFGFSKATVGWTSPAGSYKEGMDEEFRDRDLEKEPWFWACTLLYFLPHLQVLDVILDALNGNSGIFNDFVQKSFDSEQFLVAVPRAFYSLRIVSCRHLGLTRQYNHSEFFPHTIMRAPRLTKFSIQSHRLAVTTSNIQNAIGRDQYTGQRLSVLDFPFVRGIYHGLQSTVSRIERLGLHHCTLDYCALYTLLHLSPNLRFLTVNMVEPLELTNFDEAGDRYIANALLLVKGTLEELAFSFDDICGFLNDSPNAYLEHPELWWVGDLRSFPKLRKVELDKNFWCLPPDRHGPSSAYLPQRLEKLRIDTNVEPVGPAGWTNPRCRFIRPIKKVLYDGTYHKTIDGGRLPELRWNRSDY</sequence>
<evidence type="ECO:0008006" key="3">
    <source>
        <dbReference type="Google" id="ProtNLM"/>
    </source>
</evidence>
<dbReference type="SUPFAM" id="SSF52047">
    <property type="entry name" value="RNI-like"/>
    <property type="match status" value="1"/>
</dbReference>
<evidence type="ECO:0000313" key="1">
    <source>
        <dbReference type="EMBL" id="RPA76386.1"/>
    </source>
</evidence>
<reference evidence="1 2" key="1">
    <citation type="journal article" date="2018" name="Nat. Ecol. Evol.">
        <title>Pezizomycetes genomes reveal the molecular basis of ectomycorrhizal truffle lifestyle.</title>
        <authorList>
            <person name="Murat C."/>
            <person name="Payen T."/>
            <person name="Noel B."/>
            <person name="Kuo A."/>
            <person name="Morin E."/>
            <person name="Chen J."/>
            <person name="Kohler A."/>
            <person name="Krizsan K."/>
            <person name="Balestrini R."/>
            <person name="Da Silva C."/>
            <person name="Montanini B."/>
            <person name="Hainaut M."/>
            <person name="Levati E."/>
            <person name="Barry K.W."/>
            <person name="Belfiori B."/>
            <person name="Cichocki N."/>
            <person name="Clum A."/>
            <person name="Dockter R.B."/>
            <person name="Fauchery L."/>
            <person name="Guy J."/>
            <person name="Iotti M."/>
            <person name="Le Tacon F."/>
            <person name="Lindquist E.A."/>
            <person name="Lipzen A."/>
            <person name="Malagnac F."/>
            <person name="Mello A."/>
            <person name="Molinier V."/>
            <person name="Miyauchi S."/>
            <person name="Poulain J."/>
            <person name="Riccioni C."/>
            <person name="Rubini A."/>
            <person name="Sitrit Y."/>
            <person name="Splivallo R."/>
            <person name="Traeger S."/>
            <person name="Wang M."/>
            <person name="Zifcakova L."/>
            <person name="Wipf D."/>
            <person name="Zambonelli A."/>
            <person name="Paolocci F."/>
            <person name="Nowrousian M."/>
            <person name="Ottonello S."/>
            <person name="Baldrian P."/>
            <person name="Spatafora J.W."/>
            <person name="Henrissat B."/>
            <person name="Nagy L.G."/>
            <person name="Aury J.M."/>
            <person name="Wincker P."/>
            <person name="Grigoriev I.V."/>
            <person name="Bonfante P."/>
            <person name="Martin F.M."/>
        </authorList>
    </citation>
    <scope>NUCLEOTIDE SEQUENCE [LARGE SCALE GENOMIC DNA]</scope>
    <source>
        <strain evidence="1 2">RN42</strain>
    </source>
</reference>
<keyword evidence="2" id="KW-1185">Reference proteome</keyword>
<dbReference type="EMBL" id="ML119745">
    <property type="protein sequence ID" value="RPA76386.1"/>
    <property type="molecule type" value="Genomic_DNA"/>
</dbReference>
<dbReference type="AlphaFoldDB" id="A0A3N4HTM9"/>
<gene>
    <name evidence="1" type="ORF">BJ508DRAFT_9012</name>
</gene>
<evidence type="ECO:0000313" key="2">
    <source>
        <dbReference type="Proteomes" id="UP000275078"/>
    </source>
</evidence>
<protein>
    <recommendedName>
        <fullName evidence="3">F-box domain-containing protein</fullName>
    </recommendedName>
</protein>
<name>A0A3N4HTM9_ASCIM</name>